<organism evidence="1">
    <name type="scientific">Rhizophora mucronata</name>
    <name type="common">Asiatic mangrove</name>
    <dbReference type="NCBI Taxonomy" id="61149"/>
    <lineage>
        <taxon>Eukaryota</taxon>
        <taxon>Viridiplantae</taxon>
        <taxon>Streptophyta</taxon>
        <taxon>Embryophyta</taxon>
        <taxon>Tracheophyta</taxon>
        <taxon>Spermatophyta</taxon>
        <taxon>Magnoliopsida</taxon>
        <taxon>eudicotyledons</taxon>
        <taxon>Gunneridae</taxon>
        <taxon>Pentapetalae</taxon>
        <taxon>rosids</taxon>
        <taxon>fabids</taxon>
        <taxon>Malpighiales</taxon>
        <taxon>Rhizophoraceae</taxon>
        <taxon>Rhizophora</taxon>
    </lineage>
</organism>
<reference evidence="1" key="1">
    <citation type="submission" date="2018-02" db="EMBL/GenBank/DDBJ databases">
        <title>Rhizophora mucronata_Transcriptome.</title>
        <authorList>
            <person name="Meera S.P."/>
            <person name="Sreeshan A."/>
            <person name="Augustine A."/>
        </authorList>
    </citation>
    <scope>NUCLEOTIDE SEQUENCE</scope>
    <source>
        <tissue evidence="1">Leaf</tissue>
    </source>
</reference>
<sequence>MFLPSFARVLQNSVWKTKQNKTNLLIRAPSTFLAGKLQAIQHGNTRGV</sequence>
<accession>A0A2P2NF17</accession>
<evidence type="ECO:0000313" key="1">
    <source>
        <dbReference type="EMBL" id="MBX41085.1"/>
    </source>
</evidence>
<protein>
    <submittedName>
        <fullName evidence="1">Uncharacterized protein</fullName>
    </submittedName>
</protein>
<name>A0A2P2NF17_RHIMU</name>
<dbReference type="EMBL" id="GGEC01060601">
    <property type="protein sequence ID" value="MBX41085.1"/>
    <property type="molecule type" value="Transcribed_RNA"/>
</dbReference>
<proteinExistence type="predicted"/>
<dbReference type="AlphaFoldDB" id="A0A2P2NF17"/>